<dbReference type="PROSITE" id="PS00134">
    <property type="entry name" value="TRYPSIN_HIS"/>
    <property type="match status" value="1"/>
</dbReference>
<dbReference type="InterPro" id="IPR043504">
    <property type="entry name" value="Peptidase_S1_PA_chymotrypsin"/>
</dbReference>
<keyword evidence="1" id="KW-1015">Disulfide bond</keyword>
<feature type="signal peptide" evidence="4">
    <location>
        <begin position="1"/>
        <end position="18"/>
    </location>
</feature>
<evidence type="ECO:0000256" key="2">
    <source>
        <dbReference type="RuleBase" id="RU363034"/>
    </source>
</evidence>
<dbReference type="InterPro" id="IPR001254">
    <property type="entry name" value="Trypsin_dom"/>
</dbReference>
<proteinExistence type="predicted"/>
<dbReference type="Pfam" id="PF00089">
    <property type="entry name" value="Trypsin"/>
    <property type="match status" value="1"/>
</dbReference>
<dbReference type="InterPro" id="IPR001314">
    <property type="entry name" value="Peptidase_S1A"/>
</dbReference>
<dbReference type="PROSITE" id="PS50240">
    <property type="entry name" value="TRYPSIN_DOM"/>
    <property type="match status" value="1"/>
</dbReference>
<feature type="compositionally biased region" description="Polar residues" evidence="3">
    <location>
        <begin position="510"/>
        <end position="520"/>
    </location>
</feature>
<keyword evidence="7" id="KW-1185">Reference proteome</keyword>
<dbReference type="InterPro" id="IPR018114">
    <property type="entry name" value="TRYPSIN_HIS"/>
</dbReference>
<organism evidence="6 7">
    <name type="scientific">Alcanivorax xiamenensis</name>
    <dbReference type="NCBI Taxonomy" id="1177156"/>
    <lineage>
        <taxon>Bacteria</taxon>
        <taxon>Pseudomonadati</taxon>
        <taxon>Pseudomonadota</taxon>
        <taxon>Gammaproteobacteria</taxon>
        <taxon>Oceanospirillales</taxon>
        <taxon>Alcanivoracaceae</taxon>
        <taxon>Alcanivorax</taxon>
    </lineage>
</organism>
<keyword evidence="4" id="KW-0732">Signal</keyword>
<name>A0ABQ6Y669_9GAMM</name>
<dbReference type="PRINTS" id="PR00722">
    <property type="entry name" value="CHYMOTRYPSIN"/>
</dbReference>
<evidence type="ECO:0000256" key="4">
    <source>
        <dbReference type="SAM" id="SignalP"/>
    </source>
</evidence>
<protein>
    <submittedName>
        <fullName evidence="6">Serine endopeptidase/trypsin-like serine proteinase family protein</fullName>
    </submittedName>
</protein>
<gene>
    <name evidence="6" type="ORF">A6D6_02739</name>
</gene>
<keyword evidence="2" id="KW-0645">Protease</keyword>
<evidence type="ECO:0000259" key="5">
    <source>
        <dbReference type="PROSITE" id="PS50240"/>
    </source>
</evidence>
<dbReference type="InterPro" id="IPR033116">
    <property type="entry name" value="TRYPSIN_SER"/>
</dbReference>
<dbReference type="CDD" id="cd00190">
    <property type="entry name" value="Tryp_SPc"/>
    <property type="match status" value="1"/>
</dbReference>
<feature type="chain" id="PRO_5047480285" evidence="4">
    <location>
        <begin position="19"/>
        <end position="566"/>
    </location>
</feature>
<dbReference type="InterPro" id="IPR051333">
    <property type="entry name" value="CLIP_Serine_Protease"/>
</dbReference>
<dbReference type="PANTHER" id="PTHR24260:SF136">
    <property type="entry name" value="GH08193P-RELATED"/>
    <property type="match status" value="1"/>
</dbReference>
<dbReference type="InterPro" id="IPR001434">
    <property type="entry name" value="OmcB-like_DUF11"/>
</dbReference>
<dbReference type="InterPro" id="IPR009003">
    <property type="entry name" value="Peptidase_S1_PA"/>
</dbReference>
<dbReference type="EMBL" id="AQPF01000024">
    <property type="protein sequence ID" value="KAF0804822.1"/>
    <property type="molecule type" value="Genomic_DNA"/>
</dbReference>
<reference evidence="6 7" key="1">
    <citation type="submission" date="2012-09" db="EMBL/GenBank/DDBJ databases">
        <title>Genome Sequence of alkane-degrading Bacterium Alcanivorax sp. 6-D-6.</title>
        <authorList>
            <person name="Lai Q."/>
            <person name="Shao Z."/>
        </authorList>
    </citation>
    <scope>NUCLEOTIDE SEQUENCE [LARGE SCALE GENOMIC DNA]</scope>
    <source>
        <strain evidence="6 7">6-D-6</strain>
    </source>
</reference>
<evidence type="ECO:0000256" key="1">
    <source>
        <dbReference type="ARBA" id="ARBA00023157"/>
    </source>
</evidence>
<feature type="region of interest" description="Disordered" evidence="3">
    <location>
        <begin position="501"/>
        <end position="537"/>
    </location>
</feature>
<dbReference type="SUPFAM" id="SSF50494">
    <property type="entry name" value="Trypsin-like serine proteases"/>
    <property type="match status" value="1"/>
</dbReference>
<evidence type="ECO:0000313" key="7">
    <source>
        <dbReference type="Proteomes" id="UP000771797"/>
    </source>
</evidence>
<comment type="caution">
    <text evidence="6">The sequence shown here is derived from an EMBL/GenBank/DDBJ whole genome shotgun (WGS) entry which is preliminary data.</text>
</comment>
<keyword evidence="2" id="KW-0720">Serine protease</keyword>
<accession>A0ABQ6Y669</accession>
<dbReference type="SMART" id="SM00020">
    <property type="entry name" value="Tryp_SPc"/>
    <property type="match status" value="1"/>
</dbReference>
<dbReference type="RefSeq" id="WP_133491344.1">
    <property type="nucleotide sequence ID" value="NZ_AQPF01000024.1"/>
</dbReference>
<dbReference type="Proteomes" id="UP000771797">
    <property type="component" value="Unassembled WGS sequence"/>
</dbReference>
<dbReference type="Pfam" id="PF01345">
    <property type="entry name" value="DUF11"/>
    <property type="match status" value="1"/>
</dbReference>
<dbReference type="PANTHER" id="PTHR24260">
    <property type="match status" value="1"/>
</dbReference>
<keyword evidence="2" id="KW-0378">Hydrolase</keyword>
<dbReference type="Gene3D" id="2.40.10.10">
    <property type="entry name" value="Trypsin-like serine proteases"/>
    <property type="match status" value="1"/>
</dbReference>
<feature type="domain" description="Peptidase S1" evidence="5">
    <location>
        <begin position="25"/>
        <end position="277"/>
    </location>
</feature>
<evidence type="ECO:0000313" key="6">
    <source>
        <dbReference type="EMBL" id="KAF0804822.1"/>
    </source>
</evidence>
<dbReference type="PROSITE" id="PS00135">
    <property type="entry name" value="TRYPSIN_SER"/>
    <property type="match status" value="1"/>
</dbReference>
<evidence type="ECO:0000256" key="3">
    <source>
        <dbReference type="SAM" id="MobiDB-lite"/>
    </source>
</evidence>
<sequence length="566" mass="58609">MVHRLGFFVLALSAPVVANDFQTYIVGGEDATANWPWAALVEIDFGAQGRGACSGSLLSPDQVLTAAHCFFDENGQQVDASAITVHVGSAPNGPNSTHAADIYHLHSGYDNTANPIGNDIALIQLSSAIDVSPLPSLVDGAHFDELLTRDAPGRDEALTAIGWGATTTDRNNQAISPTLQQVALDYVPFSTCNQSWNGFLIPVQSSVICAAELNPQDNEIENTCLGDSGGPLILGDDPAPYIVGLTSFGSADSCQGGRPTVFTRVLNMVDFVEENVPLVDVSVNSDPQRYYGSPGGQVTVPATVTNGSLRNTAHNVVIQANTDDASADASLQWSDCGSGGLLAGNDQCTLTSPLTAGADSSGQVEVNHNGATETDATLTLEVGSDEDEYRIKNNQAPITVVFSNRSDLTVSAEQTAGHLDSDGQGIATVAVRVTNLSTVNAANDATVALTLPAGTTARGDDTVQCDTLCWVGPMASGASADFTLTLTSGTPETGTLTLTVTDQDGEDFPQDNNQHDTAVSYSGGNARDSDGGGSGGGGGSLGGWWLLALAGLALRAQPPRRNNRSR</sequence>